<dbReference type="InterPro" id="IPR011990">
    <property type="entry name" value="TPR-like_helical_dom_sf"/>
</dbReference>
<feature type="domain" description="DUF6817" evidence="1">
    <location>
        <begin position="33"/>
        <end position="117"/>
    </location>
</feature>
<dbReference type="Pfam" id="PF20680">
    <property type="entry name" value="DUF6817"/>
    <property type="match status" value="1"/>
</dbReference>
<organism evidence="2">
    <name type="scientific">Tetraselmis sp. GSL018</name>
    <dbReference type="NCBI Taxonomy" id="582737"/>
    <lineage>
        <taxon>Eukaryota</taxon>
        <taxon>Viridiplantae</taxon>
        <taxon>Chlorophyta</taxon>
        <taxon>core chlorophytes</taxon>
        <taxon>Chlorodendrophyceae</taxon>
        <taxon>Chlorodendrales</taxon>
        <taxon>Chlorodendraceae</taxon>
        <taxon>Tetraselmis</taxon>
    </lineage>
</organism>
<accession>A0A061R3X2</accession>
<dbReference type="AlphaFoldDB" id="A0A061R3X2"/>
<dbReference type="PANTHER" id="PTHR37391">
    <property type="entry name" value="E3 UBIQUITIN-PROTEIN LIGASE"/>
    <property type="match status" value="1"/>
</dbReference>
<reference evidence="2" key="1">
    <citation type="submission" date="2014-05" db="EMBL/GenBank/DDBJ databases">
        <title>The transcriptome of the halophilic microalga Tetraselmis sp. GSL018 isolated from the Great Salt Lake, Utah.</title>
        <authorList>
            <person name="Jinkerson R.E."/>
            <person name="D'Adamo S."/>
            <person name="Posewitz M.C."/>
        </authorList>
    </citation>
    <scope>NUCLEOTIDE SEQUENCE</scope>
    <source>
        <strain evidence="2">GSL018</strain>
    </source>
</reference>
<gene>
    <name evidence="2" type="ORF">TSPGSL018_13136</name>
</gene>
<protein>
    <submittedName>
        <fullName evidence="2">Tetratricopeptide repeat domain containing protein</fullName>
    </submittedName>
</protein>
<dbReference type="EMBL" id="GBEZ01019977">
    <property type="protein sequence ID" value="JAC66648.1"/>
    <property type="molecule type" value="Transcribed_RNA"/>
</dbReference>
<sequence>MAGFSVLPQRIYSIIHKLPEQLDPEAPKFLRVLADSAATEIWHKHGNFYAHLHDVWQILNVWNQPLAVCRLGLFHSAYSNSFVSMNLFNPEKDRGRLAEMIGDEAENLVYKFCVIDRQHMEDTVVQNLSVPSEGITFRHIRTGEPVHCSAQEIGAFLLETVADYHDQSFGWQSDLEEGRTDALWPGIFKPTLRMSKISRMAYAAAKDCGLQVVPPVFAGCTRVLSPEDERRARDLYWRVVTEEAPRAERLSLLRECASLNPDIAEPHAVAAQIHLQEGRWEEAGAASQAALDIFYQWGTMWDNRMPFEAWVSWCRCMYFQAGRGEWPTTHGGIESLGAVHPSQRYRDLSTSRSMGAK</sequence>
<name>A0A061R3X2_9CHLO</name>
<evidence type="ECO:0000259" key="1">
    <source>
        <dbReference type="Pfam" id="PF20680"/>
    </source>
</evidence>
<proteinExistence type="predicted"/>
<dbReference type="SUPFAM" id="SSF48452">
    <property type="entry name" value="TPR-like"/>
    <property type="match status" value="1"/>
</dbReference>
<evidence type="ECO:0000313" key="2">
    <source>
        <dbReference type="EMBL" id="JAC66648.1"/>
    </source>
</evidence>
<dbReference type="InterPro" id="IPR049202">
    <property type="entry name" value="DUF6817"/>
</dbReference>
<dbReference type="PANTHER" id="PTHR37391:SF2">
    <property type="entry name" value="E3 UBIQUITIN-PROTEIN LIGASE"/>
    <property type="match status" value="1"/>
</dbReference>